<dbReference type="PANTHER" id="PTHR35186:SF4">
    <property type="entry name" value="PRION-INHIBITION AND PROPAGATION HELO DOMAIN-CONTAINING PROTEIN"/>
    <property type="match status" value="1"/>
</dbReference>
<dbReference type="HOGENOM" id="CLU_026305_7_0_1"/>
<protein>
    <recommendedName>
        <fullName evidence="1">DUF7580 domain-containing protein</fullName>
    </recommendedName>
</protein>
<accession>A0A0D2D5X8</accession>
<dbReference type="VEuPathDB" id="FungiDB:PV06_09789"/>
<dbReference type="GeneID" id="27361863"/>
<dbReference type="STRING" id="215243.A0A0D2D5X8"/>
<reference evidence="2 3" key="1">
    <citation type="submission" date="2015-01" db="EMBL/GenBank/DDBJ databases">
        <title>The Genome Sequence of Exophiala oligosperma CBS72588.</title>
        <authorList>
            <consortium name="The Broad Institute Genomics Platform"/>
            <person name="Cuomo C."/>
            <person name="de Hoog S."/>
            <person name="Gorbushina A."/>
            <person name="Stielow B."/>
            <person name="Teixiera M."/>
            <person name="Abouelleil A."/>
            <person name="Chapman S.B."/>
            <person name="Priest M."/>
            <person name="Young S.K."/>
            <person name="Wortman J."/>
            <person name="Nusbaum C."/>
            <person name="Birren B."/>
        </authorList>
    </citation>
    <scope>NUCLEOTIDE SEQUENCE [LARGE SCALE GENOMIC DNA]</scope>
    <source>
        <strain evidence="2 3">CBS 72588</strain>
    </source>
</reference>
<gene>
    <name evidence="2" type="ORF">PV06_09789</name>
</gene>
<organism evidence="2 3">
    <name type="scientific">Exophiala oligosperma</name>
    <dbReference type="NCBI Taxonomy" id="215243"/>
    <lineage>
        <taxon>Eukaryota</taxon>
        <taxon>Fungi</taxon>
        <taxon>Dikarya</taxon>
        <taxon>Ascomycota</taxon>
        <taxon>Pezizomycotina</taxon>
        <taxon>Eurotiomycetes</taxon>
        <taxon>Chaetothyriomycetidae</taxon>
        <taxon>Chaetothyriales</taxon>
        <taxon>Herpotrichiellaceae</taxon>
        <taxon>Exophiala</taxon>
    </lineage>
</organism>
<name>A0A0D2D5X8_9EURO</name>
<evidence type="ECO:0000313" key="3">
    <source>
        <dbReference type="Proteomes" id="UP000053342"/>
    </source>
</evidence>
<dbReference type="EMBL" id="KN847342">
    <property type="protein sequence ID" value="KIW37800.1"/>
    <property type="molecule type" value="Genomic_DNA"/>
</dbReference>
<dbReference type="InterPro" id="IPR056002">
    <property type="entry name" value="DUF7580"/>
</dbReference>
<dbReference type="PANTHER" id="PTHR35186">
    <property type="entry name" value="ANK_REP_REGION DOMAIN-CONTAINING PROTEIN"/>
    <property type="match status" value="1"/>
</dbReference>
<dbReference type="Proteomes" id="UP000053342">
    <property type="component" value="Unassembled WGS sequence"/>
</dbReference>
<dbReference type="OrthoDB" id="4119166at2759"/>
<evidence type="ECO:0000313" key="2">
    <source>
        <dbReference type="EMBL" id="KIW37800.1"/>
    </source>
</evidence>
<dbReference type="RefSeq" id="XP_016258016.1">
    <property type="nucleotide sequence ID" value="XM_016411262.1"/>
</dbReference>
<proteinExistence type="predicted"/>
<feature type="domain" description="DUF7580" evidence="1">
    <location>
        <begin position="68"/>
        <end position="420"/>
    </location>
</feature>
<sequence length="426" mass="48498">MDCKAREQFFGNVWTRIKGGFESNKCSALIDAIDNDISKINRLTGIALEVECLRLERDRRKKARIWANIRDSANSLSEMLRLKWANPCTCQFSHRANMLLKAQMDEEADNDDEAEQSRFELLLVFDKATSFVPAVAYKWRDVEIQCSEIVQATTIRSPRKGVRFHNDTPTNPTAIAPATSHISKLSGPEIDNLCRSLGSQTTVNRCLGYLEDHLRRHHLFLTSGVGAQNQVVPDASLHHLLLETGKVTLGPRMKCTVALALAVAVLRLYDTPWLLPSWDLCDIYFLRDTRGNYLLDRPYVSFPIGTPTAIKAQRVYRRRLVKNEIIFALGVALIELSYAKPLPDLTEASDLDKNGNRDIITEYATATRLAELIHHQELPNYAKATQRCINCNFETSDYDLNDQDFRGRFYEGVVMPLRADWEYATR</sequence>
<dbReference type="Pfam" id="PF24476">
    <property type="entry name" value="DUF7580"/>
    <property type="match status" value="1"/>
</dbReference>
<dbReference type="AlphaFoldDB" id="A0A0D2D5X8"/>
<evidence type="ECO:0000259" key="1">
    <source>
        <dbReference type="Pfam" id="PF24476"/>
    </source>
</evidence>
<keyword evidence="3" id="KW-1185">Reference proteome</keyword>